<dbReference type="OrthoDB" id="9758243at2"/>
<dbReference type="InterPro" id="IPR027417">
    <property type="entry name" value="P-loop_NTPase"/>
</dbReference>
<evidence type="ECO:0000313" key="2">
    <source>
        <dbReference type="EMBL" id="TLP36216.1"/>
    </source>
</evidence>
<gene>
    <name evidence="2" type="ORF">FDK22_13175</name>
</gene>
<accession>A0A5R8XYB6</accession>
<evidence type="ECO:0000259" key="1">
    <source>
        <dbReference type="Pfam" id="PF09848"/>
    </source>
</evidence>
<feature type="domain" description="Schlafen group 3-like DNA/RNA helicase" evidence="1">
    <location>
        <begin position="263"/>
        <end position="616"/>
    </location>
</feature>
<name>A0A5R8XYB6_9BACT</name>
<dbReference type="SUPFAM" id="SSF52540">
    <property type="entry name" value="P-loop containing nucleoside triphosphate hydrolases"/>
    <property type="match status" value="1"/>
</dbReference>
<dbReference type="EMBL" id="VANU01000006">
    <property type="protein sequence ID" value="TLP36216.1"/>
    <property type="molecule type" value="Genomic_DNA"/>
</dbReference>
<dbReference type="Proteomes" id="UP000308901">
    <property type="component" value="Unassembled WGS sequence"/>
</dbReference>
<dbReference type="CDD" id="cd00009">
    <property type="entry name" value="AAA"/>
    <property type="match status" value="1"/>
</dbReference>
<dbReference type="AlphaFoldDB" id="A0A5R8XYB6"/>
<organism evidence="2 3">
    <name type="scientific">Arcobacter arenosus</name>
    <dbReference type="NCBI Taxonomy" id="2576037"/>
    <lineage>
        <taxon>Bacteria</taxon>
        <taxon>Pseudomonadati</taxon>
        <taxon>Campylobacterota</taxon>
        <taxon>Epsilonproteobacteria</taxon>
        <taxon>Campylobacterales</taxon>
        <taxon>Arcobacteraceae</taxon>
        <taxon>Arcobacter</taxon>
    </lineage>
</organism>
<dbReference type="Pfam" id="PF09848">
    <property type="entry name" value="SLFN-g3_helicase"/>
    <property type="match status" value="1"/>
</dbReference>
<evidence type="ECO:0000313" key="3">
    <source>
        <dbReference type="Proteomes" id="UP000308901"/>
    </source>
</evidence>
<comment type="caution">
    <text evidence="2">The sequence shown here is derived from an EMBL/GenBank/DDBJ whole genome shotgun (WGS) entry which is preliminary data.</text>
</comment>
<keyword evidence="3" id="KW-1185">Reference proteome</keyword>
<dbReference type="RefSeq" id="WP_138153446.1">
    <property type="nucleotide sequence ID" value="NZ_VANU01000006.1"/>
</dbReference>
<dbReference type="InterPro" id="IPR018647">
    <property type="entry name" value="SLFN_3-like_DNA/RNA_helicase"/>
</dbReference>
<sequence>MIVYKKTKKQFLEDVLVNDIEIEDIIANAVEVSLGRKTAKNEYISWKNSLNEMAKVLYSDKIPNDSNVSIEYNIPRTGNRIDIIISGQDKNNVDKVVIIELKQWSEAELTSKDGIIKTFLNKGLRETTHPSYQAWSYVKLLEGFNKVVEVENIKLIPCAYLHNYTNDNVLKNEFYGNYLSKAPVFIKGERSSLIDFISSHISNGDKNDVMSRIDNSKIRPSKTLADSISSMIKGNDEFTMIDNQKIVYETALQLARKSDKRNKNVLIVHGGPGTGKSVIAINLLAELTKKGFNSRYVSKNAAPRTVYESKLTGTLKKTEISNLFTGSGSFVDCVENSYDCLIIDEAHRMNEKSGLYGNLGENQIKESIYSSKSVIFFLDEDQTVTFNDIGEESEIRKWAEYYNANVEVMELTSQFRCNGSDGYLAWLDNVLQIRETANTTLDLNEYDFKIFDNPNDLRDAIYKKNKINNKARLVAGYCWNWDSKKDKNQMDIHIPEYGFEMQWNLNTDGSLWIIKPESVEQIGCIHTCQGLEVDYIGVIIGDDLTYEDGKIVTNPINRARTDQSLKGYKTRLKEAIKSNDIQRVIEIETKVNKIIKNTYRTLMSRGMKGCYIYCEDKKLIVQLKKVLQCIH</sequence>
<reference evidence="2 3" key="1">
    <citation type="submission" date="2019-05" db="EMBL/GenBank/DDBJ databases">
        <title>Arcobacter sp. nov., isolated from sea sediment.</title>
        <authorList>
            <person name="Kim W."/>
        </authorList>
    </citation>
    <scope>NUCLEOTIDE SEQUENCE [LARGE SCALE GENOMIC DNA]</scope>
    <source>
        <strain evidence="2 3">CAU 1517</strain>
    </source>
</reference>
<proteinExistence type="predicted"/>
<protein>
    <submittedName>
        <fullName evidence="2">DUF2075 domain-containing protein</fullName>
    </submittedName>
</protein>
<dbReference type="Gene3D" id="3.40.50.300">
    <property type="entry name" value="P-loop containing nucleotide triphosphate hydrolases"/>
    <property type="match status" value="1"/>
</dbReference>